<organism evidence="7 8">
    <name type="scientific">Methanothrix harundinacea (strain 6Ac)</name>
    <name type="common">Methanosaeta harundinacea</name>
    <dbReference type="NCBI Taxonomy" id="1110509"/>
    <lineage>
        <taxon>Archaea</taxon>
        <taxon>Methanobacteriati</taxon>
        <taxon>Methanobacteriota</taxon>
        <taxon>Stenosarchaea group</taxon>
        <taxon>Methanomicrobia</taxon>
        <taxon>Methanotrichales</taxon>
        <taxon>Methanotrichaceae</taxon>
        <taxon>Methanothrix</taxon>
    </lineage>
</organism>
<dbReference type="GO" id="GO:0004526">
    <property type="term" value="F:ribonuclease P activity"/>
    <property type="evidence" value="ECO:0007669"/>
    <property type="project" value="UniProtKB-UniRule"/>
</dbReference>
<dbReference type="KEGG" id="mhi:Mhar_0468"/>
<dbReference type="SUPFAM" id="SSF101744">
    <property type="entry name" value="Rof/RNase P subunit-like"/>
    <property type="match status" value="1"/>
</dbReference>
<evidence type="ECO:0000256" key="6">
    <source>
        <dbReference type="HAMAP-Rule" id="MF_00754"/>
    </source>
</evidence>
<dbReference type="HOGENOM" id="CLU_107020_2_1_2"/>
<dbReference type="PATRIC" id="fig|1110509.7.peg.520"/>
<keyword evidence="4 6" id="KW-0255">Endonuclease</keyword>
<keyword evidence="8" id="KW-1185">Reference proteome</keyword>
<dbReference type="EMBL" id="CP003117">
    <property type="protein sequence ID" value="AET63853.1"/>
    <property type="molecule type" value="Genomic_DNA"/>
</dbReference>
<dbReference type="NCBIfam" id="NF046110">
    <property type="entry name" value="RNaseP1Mthb"/>
    <property type="match status" value="1"/>
</dbReference>
<dbReference type="InterPro" id="IPR023534">
    <property type="entry name" value="Rof/RNase_P-like"/>
</dbReference>
<dbReference type="STRING" id="1110509.Mhar_0468"/>
<keyword evidence="1 6" id="KW-0963">Cytoplasm</keyword>
<comment type="subcellular location">
    <subcellularLocation>
        <location evidence="6">Cytoplasm</location>
    </subcellularLocation>
</comment>
<dbReference type="Proteomes" id="UP000005877">
    <property type="component" value="Chromosome"/>
</dbReference>
<evidence type="ECO:0000313" key="8">
    <source>
        <dbReference type="Proteomes" id="UP000005877"/>
    </source>
</evidence>
<reference evidence="7 8" key="1">
    <citation type="journal article" date="2012" name="PLoS ONE">
        <title>The genome characteristics and predicted function of methyl-group oxidation pathway in the obligate aceticlastic methanogens, Methanosaeta spp.</title>
        <authorList>
            <person name="Zhu J."/>
            <person name="Zheng H."/>
            <person name="Ai G."/>
            <person name="Zhang G."/>
            <person name="Liu D."/>
            <person name="Liu X."/>
            <person name="Dong X."/>
        </authorList>
    </citation>
    <scope>NUCLEOTIDE SEQUENCE [LARGE SCALE GENOMIC DNA]</scope>
    <source>
        <strain evidence="7 8">6Ac</strain>
    </source>
</reference>
<dbReference type="GO" id="GO:0001682">
    <property type="term" value="P:tRNA 5'-leader removal"/>
    <property type="evidence" value="ECO:0007669"/>
    <property type="project" value="UniProtKB-UniRule"/>
</dbReference>
<dbReference type="GO" id="GO:0030677">
    <property type="term" value="C:ribonuclease P complex"/>
    <property type="evidence" value="ECO:0007669"/>
    <property type="project" value="UniProtKB-UniRule"/>
</dbReference>
<dbReference type="Pfam" id="PF01868">
    <property type="entry name" value="RNase_P-MRP_p29"/>
    <property type="match status" value="1"/>
</dbReference>
<dbReference type="EC" id="3.1.26.5" evidence="6"/>
<dbReference type="Gene3D" id="2.30.30.210">
    <property type="entry name" value="Ribonuclease P/MRP, subunit p29"/>
    <property type="match status" value="1"/>
</dbReference>
<evidence type="ECO:0000256" key="4">
    <source>
        <dbReference type="ARBA" id="ARBA00022759"/>
    </source>
</evidence>
<evidence type="ECO:0000313" key="7">
    <source>
        <dbReference type="EMBL" id="AET63853.1"/>
    </source>
</evidence>
<gene>
    <name evidence="6" type="primary">rnp1</name>
    <name evidence="7" type="ordered locus">Mhar_0468</name>
</gene>
<dbReference type="GO" id="GO:0003723">
    <property type="term" value="F:RNA binding"/>
    <property type="evidence" value="ECO:0007669"/>
    <property type="project" value="InterPro"/>
</dbReference>
<keyword evidence="5 6" id="KW-0378">Hydrolase</keyword>
<evidence type="ECO:0000256" key="1">
    <source>
        <dbReference type="ARBA" id="ARBA00022490"/>
    </source>
</evidence>
<keyword evidence="3 6" id="KW-0540">Nuclease</keyword>
<dbReference type="InterPro" id="IPR023538">
    <property type="entry name" value="RNP1"/>
</dbReference>
<comment type="subunit">
    <text evidence="6">Consists of a catalytic RNA component and at least 4-5 protein subunits.</text>
</comment>
<evidence type="ECO:0000256" key="5">
    <source>
        <dbReference type="ARBA" id="ARBA00022801"/>
    </source>
</evidence>
<dbReference type="GO" id="GO:0005737">
    <property type="term" value="C:cytoplasm"/>
    <property type="evidence" value="ECO:0007669"/>
    <property type="project" value="UniProtKB-SubCell"/>
</dbReference>
<dbReference type="InterPro" id="IPR036980">
    <property type="entry name" value="RNase_P/MRP_Rpp29_sf"/>
</dbReference>
<name>G7WMR9_METH6</name>
<dbReference type="HAMAP" id="MF_00754">
    <property type="entry name" value="RNase_P_1"/>
    <property type="match status" value="1"/>
</dbReference>
<comment type="catalytic activity">
    <reaction evidence="6">
        <text>Endonucleolytic cleavage of RNA, removing 5'-extranucleotides from tRNA precursor.</text>
        <dbReference type="EC" id="3.1.26.5"/>
    </reaction>
</comment>
<comment type="similarity">
    <text evidence="6">Belongs to the eukaryotic/archaeal RNase P protein component 1 family.</text>
</comment>
<dbReference type="AlphaFoldDB" id="G7WMR9"/>
<protein>
    <recommendedName>
        <fullName evidence="6">Ribonuclease P protein component 1</fullName>
        <shortName evidence="6">RNase P component 1</shortName>
        <ecNumber evidence="6">3.1.26.5</ecNumber>
    </recommendedName>
    <alternativeName>
        <fullName evidence="6">Rpp29</fullName>
    </alternativeName>
</protein>
<evidence type="ECO:0000256" key="2">
    <source>
        <dbReference type="ARBA" id="ARBA00022694"/>
    </source>
</evidence>
<dbReference type="InterPro" id="IPR002730">
    <property type="entry name" value="Rpp29/RNP1"/>
</dbReference>
<comment type="function">
    <text evidence="6">Part of ribonuclease P, a protein complex that generates mature tRNA molecules by cleaving their 5'-ends.</text>
</comment>
<proteinExistence type="inferred from homology"/>
<dbReference type="SMART" id="SM00538">
    <property type="entry name" value="POP4"/>
    <property type="match status" value="1"/>
</dbReference>
<sequence length="97" mass="10820">MMITPENLVRHELIGLPVEVARGTNPAQAGISGRVVDETRNTFLIETRSGVKCVPKSCNCFIFTLSQGLKVKAEGSVLVSQPENRINKKIRRSRWKL</sequence>
<evidence type="ECO:0000256" key="3">
    <source>
        <dbReference type="ARBA" id="ARBA00022722"/>
    </source>
</evidence>
<keyword evidence="2 6" id="KW-0819">tRNA processing</keyword>
<accession>G7WMR9</accession>